<protein>
    <submittedName>
        <fullName evidence="3">Type II toxin-antitoxin system RelE/ParE family toxin</fullName>
    </submittedName>
</protein>
<keyword evidence="4" id="KW-1185">Reference proteome</keyword>
<proteinExistence type="predicted"/>
<dbReference type="Gene3D" id="3.30.2310.20">
    <property type="entry name" value="RelE-like"/>
    <property type="match status" value="1"/>
</dbReference>
<evidence type="ECO:0000313" key="4">
    <source>
        <dbReference type="Proteomes" id="UP000298714"/>
    </source>
</evidence>
<accession>A0A4D7C7F9</accession>
<dbReference type="EMBL" id="CP039704">
    <property type="protein sequence ID" value="QCI79148.1"/>
    <property type="molecule type" value="Genomic_DNA"/>
</dbReference>
<name>A0A4D7C7F9_9SPHN</name>
<dbReference type="Proteomes" id="UP000298714">
    <property type="component" value="Chromosome"/>
</dbReference>
<organism evidence="3 4">
    <name type="scientific">Hankyongella ginsenosidimutans</name>
    <dbReference type="NCBI Taxonomy" id="1763828"/>
    <lineage>
        <taxon>Bacteria</taxon>
        <taxon>Pseudomonadati</taxon>
        <taxon>Pseudomonadota</taxon>
        <taxon>Alphaproteobacteria</taxon>
        <taxon>Sphingomonadales</taxon>
        <taxon>Sphingomonadaceae</taxon>
        <taxon>Hankyongella</taxon>
    </lineage>
</organism>
<reference evidence="4" key="1">
    <citation type="submission" date="2019-04" db="EMBL/GenBank/DDBJ databases">
        <title>Complete genome sequence of Sphingomonas sp. W1-2-3.</title>
        <authorList>
            <person name="Im W.T."/>
        </authorList>
    </citation>
    <scope>NUCLEOTIDE SEQUENCE [LARGE SCALE GENOMIC DNA]</scope>
    <source>
        <strain evidence="4">W1-2-3</strain>
    </source>
</reference>
<dbReference type="KEGG" id="hgn:E6W36_05005"/>
<dbReference type="AlphaFoldDB" id="A0A4D7C7F9"/>
<evidence type="ECO:0000256" key="1">
    <source>
        <dbReference type="ARBA" id="ARBA00022649"/>
    </source>
</evidence>
<dbReference type="Pfam" id="PF05016">
    <property type="entry name" value="ParE_toxin"/>
    <property type="match status" value="1"/>
</dbReference>
<dbReference type="InterPro" id="IPR035093">
    <property type="entry name" value="RelE/ParE_toxin_dom_sf"/>
</dbReference>
<feature type="compositionally biased region" description="Low complexity" evidence="2">
    <location>
        <begin position="67"/>
        <end position="77"/>
    </location>
</feature>
<evidence type="ECO:0000313" key="3">
    <source>
        <dbReference type="EMBL" id="QCI79148.1"/>
    </source>
</evidence>
<keyword evidence="1" id="KW-1277">Toxin-antitoxin system</keyword>
<feature type="region of interest" description="Disordered" evidence="2">
    <location>
        <begin position="47"/>
        <end position="77"/>
    </location>
</feature>
<sequence length="77" mass="8394">MRLVFAEPAARDLDDIIDYIALDNPPAAEKVYRTIVTATDRLQDFPRSATRDACPPRASCPSPPCPTSSSMKSAPML</sequence>
<evidence type="ECO:0000256" key="2">
    <source>
        <dbReference type="SAM" id="MobiDB-lite"/>
    </source>
</evidence>
<gene>
    <name evidence="3" type="ORF">E6W36_05005</name>
</gene>
<dbReference type="InterPro" id="IPR007712">
    <property type="entry name" value="RelE/ParE_toxin"/>
</dbReference>